<protein>
    <submittedName>
        <fullName evidence="2">Uncharacterized protein</fullName>
    </submittedName>
</protein>
<keyword evidence="3" id="KW-1185">Reference proteome</keyword>
<dbReference type="AlphaFoldDB" id="A0AA43QUR5"/>
<feature type="chain" id="PRO_5041220308" evidence="1">
    <location>
        <begin position="29"/>
        <end position="199"/>
    </location>
</feature>
<evidence type="ECO:0000313" key="3">
    <source>
        <dbReference type="Proteomes" id="UP001161017"/>
    </source>
</evidence>
<dbReference type="Proteomes" id="UP001161017">
    <property type="component" value="Unassembled WGS sequence"/>
</dbReference>
<evidence type="ECO:0000313" key="2">
    <source>
        <dbReference type="EMBL" id="MDI1492637.1"/>
    </source>
</evidence>
<gene>
    <name evidence="2" type="ORF">OHK93_004419</name>
</gene>
<accession>A0AA43QUR5</accession>
<sequence length="199" mass="21150">MLLQPRRLSSLLFIVSTTILTFANIAYAQVSTAYPTTTSAAASTPSPLPTSDAFYLVVADTGTPFDGDYLYLGDVNSLEVLLFGKEPQLADGSVFHLSNGSYGSLTYNPAGLVATYYDLYGALIFDSPDPTILENDGLTPATCELNGGILFCQNTDYSELYTFPSTVDDGETSIPYVLLGPPPLPSGAVGLRLLPIPVE</sequence>
<evidence type="ECO:0000256" key="1">
    <source>
        <dbReference type="SAM" id="SignalP"/>
    </source>
</evidence>
<comment type="caution">
    <text evidence="2">The sequence shown here is derived from an EMBL/GenBank/DDBJ whole genome shotgun (WGS) entry which is preliminary data.</text>
</comment>
<dbReference type="EMBL" id="JAPUFD010000020">
    <property type="protein sequence ID" value="MDI1492637.1"/>
    <property type="molecule type" value="Genomic_DNA"/>
</dbReference>
<reference evidence="2" key="1">
    <citation type="journal article" date="2023" name="Genome Biol. Evol.">
        <title>First Whole Genome Sequence and Flow Cytometry Genome Size Data for the Lichen-Forming Fungus Ramalina farinacea (Ascomycota).</title>
        <authorList>
            <person name="Llewellyn T."/>
            <person name="Mian S."/>
            <person name="Hill R."/>
            <person name="Leitch I.J."/>
            <person name="Gaya E."/>
        </authorList>
    </citation>
    <scope>NUCLEOTIDE SEQUENCE</scope>
    <source>
        <strain evidence="2">LIQ254RAFAR</strain>
    </source>
</reference>
<organism evidence="2 3">
    <name type="scientific">Ramalina farinacea</name>
    <dbReference type="NCBI Taxonomy" id="258253"/>
    <lineage>
        <taxon>Eukaryota</taxon>
        <taxon>Fungi</taxon>
        <taxon>Dikarya</taxon>
        <taxon>Ascomycota</taxon>
        <taxon>Pezizomycotina</taxon>
        <taxon>Lecanoromycetes</taxon>
        <taxon>OSLEUM clade</taxon>
        <taxon>Lecanoromycetidae</taxon>
        <taxon>Lecanorales</taxon>
        <taxon>Lecanorineae</taxon>
        <taxon>Ramalinaceae</taxon>
        <taxon>Ramalina</taxon>
    </lineage>
</organism>
<name>A0AA43QUR5_9LECA</name>
<keyword evidence="1" id="KW-0732">Signal</keyword>
<proteinExistence type="predicted"/>
<feature type="signal peptide" evidence="1">
    <location>
        <begin position="1"/>
        <end position="28"/>
    </location>
</feature>